<feature type="signal peptide" evidence="1">
    <location>
        <begin position="1"/>
        <end position="23"/>
    </location>
</feature>
<dbReference type="OMA" id="DPDAYQC"/>
<dbReference type="InterPro" id="IPR007110">
    <property type="entry name" value="Ig-like_dom"/>
</dbReference>
<dbReference type="InterPro" id="IPR013270">
    <property type="entry name" value="CD47_Vset"/>
</dbReference>
<dbReference type="PANTHER" id="PTHR21261:SF2">
    <property type="entry name" value="GH04238P-RELATED"/>
    <property type="match status" value="1"/>
</dbReference>
<dbReference type="SUPFAM" id="SSF48726">
    <property type="entry name" value="Immunoglobulin"/>
    <property type="match status" value="2"/>
</dbReference>
<sequence length="270" mass="31090">MFASRRFWWAAFLNILLATVIHCVKITKITIPEYYVIEDSEKPDTLVLDCEYELQRSEENGLVIKWTFEGEIIYQWIPHHKPHVLRAHMRDKVDATYEASTKPFHQYRALALINPTWNSTGTYSCLADTFESTDRKSGFMQIIDKSKSSVEICRNVVNEVEEISCIASHVYPQPVLNLTLNDEPIPKKADKVHLRADGLFDVTTVGATPLLDAETTGEITCHVYFPKTNFTMEKILSLSDADEVYKTSKLLMIFTIMFCLIFNDFRSKFV</sequence>
<evidence type="ECO:0000313" key="3">
    <source>
        <dbReference type="EMBL" id="CAD7088957.1"/>
    </source>
</evidence>
<organism evidence="3 4">
    <name type="scientific">Hermetia illucens</name>
    <name type="common">Black soldier fly</name>
    <dbReference type="NCBI Taxonomy" id="343691"/>
    <lineage>
        <taxon>Eukaryota</taxon>
        <taxon>Metazoa</taxon>
        <taxon>Ecdysozoa</taxon>
        <taxon>Arthropoda</taxon>
        <taxon>Hexapoda</taxon>
        <taxon>Insecta</taxon>
        <taxon>Pterygota</taxon>
        <taxon>Neoptera</taxon>
        <taxon>Endopterygota</taxon>
        <taxon>Diptera</taxon>
        <taxon>Brachycera</taxon>
        <taxon>Stratiomyomorpha</taxon>
        <taxon>Stratiomyidae</taxon>
        <taxon>Hermetiinae</taxon>
        <taxon>Hermetia</taxon>
    </lineage>
</organism>
<gene>
    <name evidence="3" type="ORF">HERILL_LOCUS11542</name>
</gene>
<dbReference type="InterPro" id="IPR036179">
    <property type="entry name" value="Ig-like_dom_sf"/>
</dbReference>
<dbReference type="InParanoid" id="A0A7R8UXJ3"/>
<dbReference type="PROSITE" id="PS50835">
    <property type="entry name" value="IG_LIKE"/>
    <property type="match status" value="1"/>
</dbReference>
<keyword evidence="4" id="KW-1185">Reference proteome</keyword>
<dbReference type="OrthoDB" id="417678at2759"/>
<proteinExistence type="predicted"/>
<keyword evidence="1" id="KW-0732">Signal</keyword>
<dbReference type="InterPro" id="IPR013783">
    <property type="entry name" value="Ig-like_fold"/>
</dbReference>
<protein>
    <recommendedName>
        <fullName evidence="2">Ig-like domain-containing protein</fullName>
    </recommendedName>
</protein>
<dbReference type="EMBL" id="LR899012">
    <property type="protein sequence ID" value="CAD7088957.1"/>
    <property type="molecule type" value="Genomic_DNA"/>
</dbReference>
<dbReference type="Gene3D" id="2.60.40.10">
    <property type="entry name" value="Immunoglobulins"/>
    <property type="match status" value="2"/>
</dbReference>
<dbReference type="AlphaFoldDB" id="A0A7R8UXJ3"/>
<dbReference type="PANTHER" id="PTHR21261">
    <property type="entry name" value="BEAT PROTEIN"/>
    <property type="match status" value="1"/>
</dbReference>
<evidence type="ECO:0000313" key="4">
    <source>
        <dbReference type="Proteomes" id="UP000594454"/>
    </source>
</evidence>
<name>A0A7R8UXJ3_HERIL</name>
<accession>A0A7R8UXJ3</accession>
<feature type="chain" id="PRO_5030877264" description="Ig-like domain-containing protein" evidence="1">
    <location>
        <begin position="24"/>
        <end position="270"/>
    </location>
</feature>
<dbReference type="Pfam" id="PF08204">
    <property type="entry name" value="V-set_CD47"/>
    <property type="match status" value="1"/>
</dbReference>
<dbReference type="Proteomes" id="UP000594454">
    <property type="component" value="Chromosome 4"/>
</dbReference>
<evidence type="ECO:0000259" key="2">
    <source>
        <dbReference type="PROSITE" id="PS50835"/>
    </source>
</evidence>
<feature type="domain" description="Ig-like" evidence="2">
    <location>
        <begin position="32"/>
        <end position="141"/>
    </location>
</feature>
<reference evidence="3 4" key="1">
    <citation type="submission" date="2020-11" db="EMBL/GenBank/DDBJ databases">
        <authorList>
            <person name="Wallbank WR R."/>
            <person name="Pardo Diaz C."/>
            <person name="Kozak K."/>
            <person name="Martin S."/>
            <person name="Jiggins C."/>
            <person name="Moest M."/>
            <person name="Warren A I."/>
            <person name="Generalovic N T."/>
            <person name="Byers J.R.P. K."/>
            <person name="Montejo-Kovacevich G."/>
            <person name="Yen C E."/>
        </authorList>
    </citation>
    <scope>NUCLEOTIDE SEQUENCE [LARGE SCALE GENOMIC DNA]</scope>
</reference>
<evidence type="ECO:0000256" key="1">
    <source>
        <dbReference type="SAM" id="SignalP"/>
    </source>
</evidence>